<dbReference type="Proteomes" id="UP000886998">
    <property type="component" value="Unassembled WGS sequence"/>
</dbReference>
<proteinExistence type="predicted"/>
<evidence type="ECO:0000259" key="1">
    <source>
        <dbReference type="Pfam" id="PF05585"/>
    </source>
</evidence>
<evidence type="ECO:0000313" key="3">
    <source>
        <dbReference type="Proteomes" id="UP000886998"/>
    </source>
</evidence>
<evidence type="ECO:0000313" key="2">
    <source>
        <dbReference type="EMBL" id="GFY57350.1"/>
    </source>
</evidence>
<dbReference type="InterPro" id="IPR008737">
    <property type="entry name" value="DUF1758"/>
</dbReference>
<accession>A0A8X6XP83</accession>
<dbReference type="EMBL" id="BMAV01011450">
    <property type="protein sequence ID" value="GFY57350.1"/>
    <property type="molecule type" value="Genomic_DNA"/>
</dbReference>
<keyword evidence="3" id="KW-1185">Reference proteome</keyword>
<sequence length="269" mass="30166">MSNVQCLLCNKRHWALMCPELPSNKMRVKTPDLEEKRDVTLSNHCAAEEVLLQALQVNINARGKTRRVRALFDSGSQRSYLLTKIAHEMNLKPIEMKNIIHSVFGGSTLQKQDHRVYEITLQNVNRGFSFDIQVLDQPIICGKIPRINKGIWEKELKGKNITLTDHGRGCPDIELLIGADFCGHLFSGNIWTLECGLVAYETKLGWLIMGKVPGLKQEDTSAHLGTSLLIKKNSSVADLWKMETLGIMDPVETKSKEEMKKNAVGGSTL</sequence>
<dbReference type="OrthoDB" id="6426898at2759"/>
<dbReference type="InterPro" id="IPR021109">
    <property type="entry name" value="Peptidase_aspartic_dom_sf"/>
</dbReference>
<comment type="caution">
    <text evidence="2">The sequence shown here is derived from an EMBL/GenBank/DDBJ whole genome shotgun (WGS) entry which is preliminary data.</text>
</comment>
<feature type="domain" description="DUF1758" evidence="1">
    <location>
        <begin position="68"/>
        <end position="209"/>
    </location>
</feature>
<name>A0A8X6XP83_9ARAC</name>
<dbReference type="CDD" id="cd00303">
    <property type="entry name" value="retropepsin_like"/>
    <property type="match status" value="1"/>
</dbReference>
<dbReference type="Pfam" id="PF05585">
    <property type="entry name" value="DUF1758"/>
    <property type="match status" value="1"/>
</dbReference>
<gene>
    <name evidence="2" type="primary">Fcan01_19183</name>
    <name evidence="2" type="ORF">TNIN_178541</name>
</gene>
<protein>
    <submittedName>
        <fullName evidence="2">Histone H3.3</fullName>
    </submittedName>
</protein>
<dbReference type="AlphaFoldDB" id="A0A8X6XP83"/>
<reference evidence="2" key="1">
    <citation type="submission" date="2020-08" db="EMBL/GenBank/DDBJ databases">
        <title>Multicomponent nature underlies the extraordinary mechanical properties of spider dragline silk.</title>
        <authorList>
            <person name="Kono N."/>
            <person name="Nakamura H."/>
            <person name="Mori M."/>
            <person name="Yoshida Y."/>
            <person name="Ohtoshi R."/>
            <person name="Malay A.D."/>
            <person name="Moran D.A.P."/>
            <person name="Tomita M."/>
            <person name="Numata K."/>
            <person name="Arakawa K."/>
        </authorList>
    </citation>
    <scope>NUCLEOTIDE SEQUENCE</scope>
</reference>
<organism evidence="2 3">
    <name type="scientific">Trichonephila inaurata madagascariensis</name>
    <dbReference type="NCBI Taxonomy" id="2747483"/>
    <lineage>
        <taxon>Eukaryota</taxon>
        <taxon>Metazoa</taxon>
        <taxon>Ecdysozoa</taxon>
        <taxon>Arthropoda</taxon>
        <taxon>Chelicerata</taxon>
        <taxon>Arachnida</taxon>
        <taxon>Araneae</taxon>
        <taxon>Araneomorphae</taxon>
        <taxon>Entelegynae</taxon>
        <taxon>Araneoidea</taxon>
        <taxon>Nephilidae</taxon>
        <taxon>Trichonephila</taxon>
        <taxon>Trichonephila inaurata</taxon>
    </lineage>
</organism>
<dbReference type="Gene3D" id="2.40.70.10">
    <property type="entry name" value="Acid Proteases"/>
    <property type="match status" value="1"/>
</dbReference>